<feature type="compositionally biased region" description="Low complexity" evidence="1">
    <location>
        <begin position="365"/>
        <end position="381"/>
    </location>
</feature>
<feature type="compositionally biased region" description="Low complexity" evidence="1">
    <location>
        <begin position="574"/>
        <end position="587"/>
    </location>
</feature>
<feature type="compositionally biased region" description="Low complexity" evidence="1">
    <location>
        <begin position="418"/>
        <end position="435"/>
    </location>
</feature>
<feature type="compositionally biased region" description="Basic and acidic residues" evidence="1">
    <location>
        <begin position="408"/>
        <end position="417"/>
    </location>
</feature>
<keyword evidence="3" id="KW-1185">Reference proteome</keyword>
<organism evidence="2 3">
    <name type="scientific">Caulochytrium protostelioides</name>
    <dbReference type="NCBI Taxonomy" id="1555241"/>
    <lineage>
        <taxon>Eukaryota</taxon>
        <taxon>Fungi</taxon>
        <taxon>Fungi incertae sedis</taxon>
        <taxon>Chytridiomycota</taxon>
        <taxon>Chytridiomycota incertae sedis</taxon>
        <taxon>Chytridiomycetes</taxon>
        <taxon>Caulochytriales</taxon>
        <taxon>Caulochytriaceae</taxon>
        <taxon>Caulochytrium</taxon>
    </lineage>
</organism>
<feature type="region of interest" description="Disordered" evidence="1">
    <location>
        <begin position="631"/>
        <end position="657"/>
    </location>
</feature>
<name>A0A4P9X3L2_9FUNG</name>
<feature type="region of interest" description="Disordered" evidence="1">
    <location>
        <begin position="688"/>
        <end position="721"/>
    </location>
</feature>
<feature type="compositionally biased region" description="Low complexity" evidence="1">
    <location>
        <begin position="36"/>
        <end position="49"/>
    </location>
</feature>
<gene>
    <name evidence="2" type="ORF">CXG81DRAFT_27637</name>
</gene>
<feature type="region of interest" description="Disordered" evidence="1">
    <location>
        <begin position="492"/>
        <end position="532"/>
    </location>
</feature>
<dbReference type="AlphaFoldDB" id="A0A4P9X3L2"/>
<sequence>MGSPPVSASESSFNGLGPAFEQDEPSLWDTSPPGERLLTPPAARPPLNLIFMDAPPSLPMRSSVPRDPAGPSTDESTDPRIDKSAMDATGARHHVAQDDIRGRREDPAAPRETPSSDAVISAGAEAQPDRAAQGHEASFAETSAEPKTLPQADANPDAAEHLVLAAAHSSPERQDTASTASPSMLESHDGMGATRLLHESRATSFVADPEAEEPEIDIRASAAASLAPESASASSSLSSPTGSVVIHADGDVDVAGELASESSTAEVAVESAVQGAAAGAADGAADTPPPPRVPPLAIDVPVLFHMDDPARYETVSPVSPSKPAKRVSFSLSRNTNAIIDPRSGHVVPILSCGDLADSEPESDADAAPAAAPSAPAPAAAPSHPPAKPGGAHHRSAAYPAPRAPPAAAHEKGDRYPAEQRSAAPAEPASSLPIIAESADLPRSVPARRAISEPTRSGLPLNRMRMNRGAALPAISRSDAAAASSPATAAASAHATSSLSSPPAAPSSGSNASSSSSDAEAHAASSSLSTSHMSDRIKSMLHGKHDPGKPPLAPIASVPTSKTVKATYPSAPATASAASATPAAAAGSPAPPRSLPAMKQPDPHDVGRGWNGSVAIRRPQTLVSVVSADIVLPPSERPKPPPISSRGSRVSSANASGHHGSAAASAFRLAASSVSQTFNAAAAQFHASSSSMPQRAESLHGEYHRSAHGGHGGTSNGPGPMSMPMPMGMPLSGAYPPPAMHYGMDTMSEGGYDMGRGMMRAGRGALHPGSLHLADVASPSGHHAGVPTTLPPLAPYGWAPHPGMPTGMPNGMPMAYGQQGGPPPPMPGYPVPYYAYYPQQYGYYGPPPVSMAGPSPMYAPLPGANGPHLDGTNRGHGPGMSSESTGGGTSPMSKMASTRPRRSGTNGGVGVSGSYVLHGGSSGRGADDASSSGMVPRTHLSSTASSGPHGHGHGQPPPGLYYAPMDYASAPPPPMGYAPAGYPGMPMMYFQGDPN</sequence>
<evidence type="ECO:0000313" key="3">
    <source>
        <dbReference type="Proteomes" id="UP000274922"/>
    </source>
</evidence>
<feature type="region of interest" description="Disordered" evidence="1">
    <location>
        <begin position="574"/>
        <end position="603"/>
    </location>
</feature>
<feature type="compositionally biased region" description="Low complexity" evidence="1">
    <location>
        <begin position="492"/>
        <end position="531"/>
    </location>
</feature>
<feature type="compositionally biased region" description="Low complexity" evidence="1">
    <location>
        <begin position="220"/>
        <end position="240"/>
    </location>
</feature>
<feature type="region of interest" description="Disordered" evidence="1">
    <location>
        <begin position="1"/>
        <end position="244"/>
    </location>
</feature>
<protein>
    <submittedName>
        <fullName evidence="2">Uncharacterized protein</fullName>
    </submittedName>
</protein>
<feature type="compositionally biased region" description="Basic and acidic residues" evidence="1">
    <location>
        <begin position="95"/>
        <end position="109"/>
    </location>
</feature>
<accession>A0A4P9X3L2</accession>
<feature type="compositionally biased region" description="Polar residues" evidence="1">
    <location>
        <begin position="1"/>
        <end position="14"/>
    </location>
</feature>
<proteinExistence type="predicted"/>
<dbReference type="EMBL" id="ML014271">
    <property type="protein sequence ID" value="RKO99612.1"/>
    <property type="molecule type" value="Genomic_DNA"/>
</dbReference>
<evidence type="ECO:0000256" key="1">
    <source>
        <dbReference type="SAM" id="MobiDB-lite"/>
    </source>
</evidence>
<feature type="region of interest" description="Disordered" evidence="1">
    <location>
        <begin position="862"/>
        <end position="957"/>
    </location>
</feature>
<reference evidence="3" key="1">
    <citation type="journal article" date="2018" name="Nat. Microbiol.">
        <title>Leveraging single-cell genomics to expand the fungal tree of life.</title>
        <authorList>
            <person name="Ahrendt S.R."/>
            <person name="Quandt C.A."/>
            <person name="Ciobanu D."/>
            <person name="Clum A."/>
            <person name="Salamov A."/>
            <person name="Andreopoulos B."/>
            <person name="Cheng J.F."/>
            <person name="Woyke T."/>
            <person name="Pelin A."/>
            <person name="Henrissat B."/>
            <person name="Reynolds N.K."/>
            <person name="Benny G.L."/>
            <person name="Smith M.E."/>
            <person name="James T.Y."/>
            <person name="Grigoriev I.V."/>
        </authorList>
    </citation>
    <scope>NUCLEOTIDE SEQUENCE [LARGE SCALE GENOMIC DNA]</scope>
    <source>
        <strain evidence="3">ATCC 52028</strain>
    </source>
</reference>
<dbReference type="Proteomes" id="UP000274922">
    <property type="component" value="Unassembled WGS sequence"/>
</dbReference>
<evidence type="ECO:0000313" key="2">
    <source>
        <dbReference type="EMBL" id="RKO99612.1"/>
    </source>
</evidence>
<feature type="region of interest" description="Disordered" evidence="1">
    <location>
        <begin position="352"/>
        <end position="463"/>
    </location>
</feature>